<name>A0A445DQR9_ARAHY</name>
<dbReference type="PROSITE" id="PS00139">
    <property type="entry name" value="THIOL_PROTEASE_CYS"/>
    <property type="match status" value="1"/>
</dbReference>
<keyword evidence="2" id="KW-0645">Protease</keyword>
<feature type="signal peptide" evidence="8">
    <location>
        <begin position="1"/>
        <end position="24"/>
    </location>
</feature>
<keyword evidence="12" id="KW-1185">Reference proteome</keyword>
<reference evidence="11 12" key="1">
    <citation type="submission" date="2019-01" db="EMBL/GenBank/DDBJ databases">
        <title>Sequencing of cultivated peanut Arachis hypogaea provides insights into genome evolution and oil improvement.</title>
        <authorList>
            <person name="Chen X."/>
        </authorList>
    </citation>
    <scope>NUCLEOTIDE SEQUENCE [LARGE SCALE GENOMIC DNA]</scope>
    <source>
        <strain evidence="12">cv. Fuhuasheng</strain>
        <tissue evidence="11">Leaves</tissue>
    </source>
</reference>
<organism evidence="11 12">
    <name type="scientific">Arachis hypogaea</name>
    <name type="common">Peanut</name>
    <dbReference type="NCBI Taxonomy" id="3818"/>
    <lineage>
        <taxon>Eukaryota</taxon>
        <taxon>Viridiplantae</taxon>
        <taxon>Streptophyta</taxon>
        <taxon>Embryophyta</taxon>
        <taxon>Tracheophyta</taxon>
        <taxon>Spermatophyta</taxon>
        <taxon>Magnoliopsida</taxon>
        <taxon>eudicotyledons</taxon>
        <taxon>Gunneridae</taxon>
        <taxon>Pentapetalae</taxon>
        <taxon>rosids</taxon>
        <taxon>fabids</taxon>
        <taxon>Fabales</taxon>
        <taxon>Fabaceae</taxon>
        <taxon>Papilionoideae</taxon>
        <taxon>50 kb inversion clade</taxon>
        <taxon>dalbergioids sensu lato</taxon>
        <taxon>Dalbergieae</taxon>
        <taxon>Pterocarpus clade</taxon>
        <taxon>Arachis</taxon>
    </lineage>
</organism>
<dbReference type="PROSITE" id="PS00639">
    <property type="entry name" value="THIOL_PROTEASE_HIS"/>
    <property type="match status" value="1"/>
</dbReference>
<evidence type="ECO:0000256" key="4">
    <source>
        <dbReference type="ARBA" id="ARBA00022801"/>
    </source>
</evidence>
<keyword evidence="6" id="KW-1015">Disulfide bond</keyword>
<dbReference type="InterPro" id="IPR025661">
    <property type="entry name" value="Pept_asp_AS"/>
</dbReference>
<feature type="domain" description="Peptidase C1A papain C-terminal" evidence="9">
    <location>
        <begin position="124"/>
        <end position="339"/>
    </location>
</feature>
<dbReference type="GO" id="GO:0008234">
    <property type="term" value="F:cysteine-type peptidase activity"/>
    <property type="evidence" value="ECO:0007669"/>
    <property type="project" value="UniProtKB-KW"/>
</dbReference>
<accession>A0A445DQR9</accession>
<keyword evidence="5" id="KW-0788">Thiol protease</keyword>
<evidence type="ECO:0000256" key="5">
    <source>
        <dbReference type="ARBA" id="ARBA00022807"/>
    </source>
</evidence>
<evidence type="ECO:0000313" key="12">
    <source>
        <dbReference type="Proteomes" id="UP000289738"/>
    </source>
</evidence>
<dbReference type="InterPro" id="IPR039417">
    <property type="entry name" value="Peptidase_C1A_papain-like"/>
</dbReference>
<evidence type="ECO:0000256" key="6">
    <source>
        <dbReference type="ARBA" id="ARBA00023157"/>
    </source>
</evidence>
<feature type="domain" description="Cathepsin propeptide inhibitor" evidence="10">
    <location>
        <begin position="38"/>
        <end position="95"/>
    </location>
</feature>
<evidence type="ECO:0000256" key="7">
    <source>
        <dbReference type="ARBA" id="ARBA00023180"/>
    </source>
</evidence>
<dbReference type="Gene3D" id="3.90.70.10">
    <property type="entry name" value="Cysteine proteinases"/>
    <property type="match status" value="1"/>
</dbReference>
<dbReference type="EMBL" id="SDMP01000003">
    <property type="protein sequence ID" value="RYR65516.1"/>
    <property type="molecule type" value="Genomic_DNA"/>
</dbReference>
<sequence>MPLVMKSLVAIFLFLWTCIFRAKSFRPVYDESSIVHKHEQWMALYGRTYKDNEEKTKRQEIFKHNLEFIERFNKEGNKSFKLGLNSFADLSDEEFFASHTGAIHHHNKQPHRNVSNMMSADNIEPPSMDWREKGAVNDIKNQGVCGSCWAFSAVASVEGIIKIQTGKLPSLSEQQLVDCASVTNNGCSGYNVDKAFEYIENQGLSSETDYPYMATDGMCDAQNVNPVARISGYSDITPNNEQEMLRVVATQPISVLIEGSGQAFRFYQQGVFNGECGYTLNHAVNIIGYGQDDTYGYKYWLVRNSWGTTWGENGYMRILREGSYPQGLCGIAMGPSYPIYSN</sequence>
<evidence type="ECO:0000256" key="8">
    <source>
        <dbReference type="SAM" id="SignalP"/>
    </source>
</evidence>
<dbReference type="InterPro" id="IPR000668">
    <property type="entry name" value="Peptidase_C1A_C"/>
</dbReference>
<evidence type="ECO:0000313" key="11">
    <source>
        <dbReference type="EMBL" id="RYR65516.1"/>
    </source>
</evidence>
<dbReference type="GO" id="GO:0006508">
    <property type="term" value="P:proteolysis"/>
    <property type="evidence" value="ECO:0007669"/>
    <property type="project" value="UniProtKB-KW"/>
</dbReference>
<keyword evidence="3 8" id="KW-0732">Signal</keyword>
<keyword evidence="4" id="KW-0378">Hydrolase</keyword>
<protein>
    <recommendedName>
        <fullName evidence="13">Cysteine proteinase</fullName>
    </recommendedName>
</protein>
<dbReference type="PANTHER" id="PTHR12411">
    <property type="entry name" value="CYSTEINE PROTEASE FAMILY C1-RELATED"/>
    <property type="match status" value="1"/>
</dbReference>
<dbReference type="AlphaFoldDB" id="A0A445DQR9"/>
<evidence type="ECO:0000259" key="10">
    <source>
        <dbReference type="SMART" id="SM00848"/>
    </source>
</evidence>
<dbReference type="OrthoDB" id="1572535at2759"/>
<dbReference type="InterPro" id="IPR025660">
    <property type="entry name" value="Pept_his_AS"/>
</dbReference>
<dbReference type="InterPro" id="IPR000169">
    <property type="entry name" value="Pept_cys_AS"/>
</dbReference>
<dbReference type="Gramene" id="arahy.Tifrunner.gnm2.ann2.Ah03g475200.1">
    <property type="protein sequence ID" value="arahy.Tifrunner.gnm2.ann2.Ah03g475200.1-CDS"/>
    <property type="gene ID" value="arahy.Tifrunner.gnm2.ann2.Ah03g475200"/>
</dbReference>
<dbReference type="SMART" id="SM00645">
    <property type="entry name" value="Pept_C1"/>
    <property type="match status" value="1"/>
</dbReference>
<dbReference type="SMR" id="A0A445DQR9"/>
<dbReference type="PROSITE" id="PS00640">
    <property type="entry name" value="THIOL_PROTEASE_ASN"/>
    <property type="match status" value="1"/>
</dbReference>
<dbReference type="FunFam" id="3.90.70.10:FF:000067">
    <property type="entry name" value="Senescence-specific cysteine protease"/>
    <property type="match status" value="1"/>
</dbReference>
<comment type="caution">
    <text evidence="11">The sequence shown here is derived from an EMBL/GenBank/DDBJ whole genome shotgun (WGS) entry which is preliminary data.</text>
</comment>
<dbReference type="Pfam" id="PF00112">
    <property type="entry name" value="Peptidase_C1"/>
    <property type="match status" value="1"/>
</dbReference>
<dbReference type="InterPro" id="IPR013128">
    <property type="entry name" value="Peptidase_C1A"/>
</dbReference>
<proteinExistence type="inferred from homology"/>
<dbReference type="CDD" id="cd02248">
    <property type="entry name" value="Peptidase_C1A"/>
    <property type="match status" value="1"/>
</dbReference>
<dbReference type="InterPro" id="IPR038765">
    <property type="entry name" value="Papain-like_cys_pep_sf"/>
</dbReference>
<dbReference type="InterPro" id="IPR013201">
    <property type="entry name" value="Prot_inhib_I29"/>
</dbReference>
<gene>
    <name evidence="11" type="ORF">Ahy_A03g011446</name>
</gene>
<evidence type="ECO:0000256" key="1">
    <source>
        <dbReference type="ARBA" id="ARBA00008455"/>
    </source>
</evidence>
<dbReference type="STRING" id="3818.A0A445DQR9"/>
<feature type="chain" id="PRO_5019522528" description="Cysteine proteinase" evidence="8">
    <location>
        <begin position="25"/>
        <end position="342"/>
    </location>
</feature>
<dbReference type="Proteomes" id="UP000289738">
    <property type="component" value="Chromosome A03"/>
</dbReference>
<dbReference type="SMART" id="SM00848">
    <property type="entry name" value="Inhibitor_I29"/>
    <property type="match status" value="1"/>
</dbReference>
<dbReference type="SUPFAM" id="SSF54001">
    <property type="entry name" value="Cysteine proteinases"/>
    <property type="match status" value="1"/>
</dbReference>
<comment type="similarity">
    <text evidence="1">Belongs to the peptidase C1 family.</text>
</comment>
<dbReference type="PRINTS" id="PR00705">
    <property type="entry name" value="PAPAIN"/>
</dbReference>
<evidence type="ECO:0000259" key="9">
    <source>
        <dbReference type="SMART" id="SM00645"/>
    </source>
</evidence>
<evidence type="ECO:0008006" key="13">
    <source>
        <dbReference type="Google" id="ProtNLM"/>
    </source>
</evidence>
<evidence type="ECO:0000256" key="2">
    <source>
        <dbReference type="ARBA" id="ARBA00022670"/>
    </source>
</evidence>
<keyword evidence="7" id="KW-0325">Glycoprotein</keyword>
<dbReference type="Pfam" id="PF08246">
    <property type="entry name" value="Inhibitor_I29"/>
    <property type="match status" value="1"/>
</dbReference>
<evidence type="ECO:0000256" key="3">
    <source>
        <dbReference type="ARBA" id="ARBA00022729"/>
    </source>
</evidence>